<name>A0A0P6X950_9CHLR</name>
<comment type="caution">
    <text evidence="3">The sequence shown here is derived from an EMBL/GenBank/DDBJ whole genome shotgun (WGS) entry which is preliminary data.</text>
</comment>
<sequence length="386" mass="40551">MREVVIAGIGQTRVGELWDISLRSLAYQAIKAARRDANGLMPDALYVGNYLAIVTSHQSNLGTLLADNAGLTGVEAFTCEAGQASGGAAFQMGFMAVASGYVDAALVVGVEKYTDAIGSEQEAALAISMDADYEAMVGLTLAGQAGLLMQRYLHQYGAPRSAFGAFPVLAHANAVNNPFAMYRRAIDQQTYEKAEPVADPLNLYDQASYADGAAAVLLTTPEKAQEAGIRHPLVRVRGSAGVIDTLALHDRPDPLAFDAARYAVQRACEMGGVLPGEVDLFEMDDAFSIYAVLGLEAAGFAERGEGWRLGQNGDLRLNGRLPILTMGGSKGRGNPLGAAGVYQIVEAAQQLRGEAGANQVTGARMALTLNLGGPASSAFAHVLEKR</sequence>
<evidence type="ECO:0000259" key="1">
    <source>
        <dbReference type="Pfam" id="PF00108"/>
    </source>
</evidence>
<dbReference type="SUPFAM" id="SSF53901">
    <property type="entry name" value="Thiolase-like"/>
    <property type="match status" value="2"/>
</dbReference>
<feature type="domain" description="Thiolase C-terminal" evidence="2">
    <location>
        <begin position="243"/>
        <end position="385"/>
    </location>
</feature>
<dbReference type="PANTHER" id="PTHR42870">
    <property type="entry name" value="ACETYL-COA C-ACETYLTRANSFERASE"/>
    <property type="match status" value="1"/>
</dbReference>
<dbReference type="InterPro" id="IPR002155">
    <property type="entry name" value="Thiolase"/>
</dbReference>
<dbReference type="Gene3D" id="3.40.47.10">
    <property type="match status" value="1"/>
</dbReference>
<dbReference type="InterPro" id="IPR055140">
    <property type="entry name" value="Thiolase_C_2"/>
</dbReference>
<dbReference type="Proteomes" id="UP000050514">
    <property type="component" value="Unassembled WGS sequence"/>
</dbReference>
<gene>
    <name evidence="3" type="ORF">AC812_00755</name>
</gene>
<dbReference type="Pfam" id="PF00108">
    <property type="entry name" value="Thiolase_N"/>
    <property type="match status" value="1"/>
</dbReference>
<dbReference type="PIRSF" id="PIRSF000429">
    <property type="entry name" value="Ac-CoA_Ac_transf"/>
    <property type="match status" value="1"/>
</dbReference>
<proteinExistence type="predicted"/>
<dbReference type="CDD" id="cd00829">
    <property type="entry name" value="SCP-x_thiolase"/>
    <property type="match status" value="1"/>
</dbReference>
<evidence type="ECO:0000313" key="4">
    <source>
        <dbReference type="Proteomes" id="UP000050514"/>
    </source>
</evidence>
<reference evidence="3 4" key="1">
    <citation type="submission" date="2015-07" db="EMBL/GenBank/DDBJ databases">
        <title>Draft genome of Bellilinea caldifistulae DSM 17877.</title>
        <authorList>
            <person name="Hemp J."/>
            <person name="Ward L.M."/>
            <person name="Pace L.A."/>
            <person name="Fischer W.W."/>
        </authorList>
    </citation>
    <scope>NUCLEOTIDE SEQUENCE [LARGE SCALE GENOMIC DNA]</scope>
    <source>
        <strain evidence="3 4">GOMI-1</strain>
    </source>
</reference>
<dbReference type="AlphaFoldDB" id="A0A0P6X950"/>
<dbReference type="InterPro" id="IPR020616">
    <property type="entry name" value="Thiolase_N"/>
</dbReference>
<dbReference type="EMBL" id="LGHJ01000003">
    <property type="protein sequence ID" value="KPL78624.1"/>
    <property type="molecule type" value="Genomic_DNA"/>
</dbReference>
<evidence type="ECO:0000313" key="3">
    <source>
        <dbReference type="EMBL" id="KPL78624.1"/>
    </source>
</evidence>
<dbReference type="STRING" id="360411.AC812_00755"/>
<dbReference type="InterPro" id="IPR016039">
    <property type="entry name" value="Thiolase-like"/>
</dbReference>
<evidence type="ECO:0008006" key="5">
    <source>
        <dbReference type="Google" id="ProtNLM"/>
    </source>
</evidence>
<protein>
    <recommendedName>
        <fullName evidence="5">Thiolase domain-containing protein</fullName>
    </recommendedName>
</protein>
<dbReference type="RefSeq" id="WP_061913355.1">
    <property type="nucleotide sequence ID" value="NZ_DF967971.1"/>
</dbReference>
<organism evidence="3 4">
    <name type="scientific">Bellilinea caldifistulae</name>
    <dbReference type="NCBI Taxonomy" id="360411"/>
    <lineage>
        <taxon>Bacteria</taxon>
        <taxon>Bacillati</taxon>
        <taxon>Chloroflexota</taxon>
        <taxon>Anaerolineae</taxon>
        <taxon>Anaerolineales</taxon>
        <taxon>Anaerolineaceae</taxon>
        <taxon>Bellilinea</taxon>
    </lineage>
</organism>
<feature type="domain" description="Thiolase N-terminal" evidence="1">
    <location>
        <begin position="4"/>
        <end position="220"/>
    </location>
</feature>
<dbReference type="PANTHER" id="PTHR42870:SF6">
    <property type="entry name" value="ACETYL-COA C-ACYLTRANSFERASE"/>
    <property type="match status" value="1"/>
</dbReference>
<keyword evidence="4" id="KW-1185">Reference proteome</keyword>
<dbReference type="Pfam" id="PF22691">
    <property type="entry name" value="Thiolase_C_1"/>
    <property type="match status" value="1"/>
</dbReference>
<accession>A0A0P6X950</accession>
<evidence type="ECO:0000259" key="2">
    <source>
        <dbReference type="Pfam" id="PF22691"/>
    </source>
</evidence>
<dbReference type="GO" id="GO:0016747">
    <property type="term" value="F:acyltransferase activity, transferring groups other than amino-acyl groups"/>
    <property type="evidence" value="ECO:0007669"/>
    <property type="project" value="InterPro"/>
</dbReference>
<dbReference type="OrthoDB" id="9785768at2"/>